<evidence type="ECO:0000313" key="1">
    <source>
        <dbReference type="EMBL" id="QEG14511.1"/>
    </source>
</evidence>
<name>A0ABX5YFP9_9PLAN</name>
<dbReference type="Proteomes" id="UP000322887">
    <property type="component" value="Chromosome"/>
</dbReference>
<organism evidence="1 2">
    <name type="scientific">Gimesia maris</name>
    <dbReference type="NCBI Taxonomy" id="122"/>
    <lineage>
        <taxon>Bacteria</taxon>
        <taxon>Pseudomonadati</taxon>
        <taxon>Planctomycetota</taxon>
        <taxon>Planctomycetia</taxon>
        <taxon>Planctomycetales</taxon>
        <taxon>Planctomycetaceae</taxon>
        <taxon>Gimesia</taxon>
    </lineage>
</organism>
<accession>A0ABX5YFP9</accession>
<dbReference type="EMBL" id="CP042910">
    <property type="protein sequence ID" value="QEG14511.1"/>
    <property type="molecule type" value="Genomic_DNA"/>
</dbReference>
<reference evidence="1 2" key="1">
    <citation type="submission" date="2019-08" db="EMBL/GenBank/DDBJ databases">
        <title>Deep-cultivation of Planctomycetes and their phenomic and genomic characterization uncovers novel biology.</title>
        <authorList>
            <person name="Wiegand S."/>
            <person name="Jogler M."/>
            <person name="Boedeker C."/>
            <person name="Pinto D."/>
            <person name="Vollmers J."/>
            <person name="Rivas-Marin E."/>
            <person name="Kohn T."/>
            <person name="Peeters S.H."/>
            <person name="Heuer A."/>
            <person name="Rast P."/>
            <person name="Oberbeckmann S."/>
            <person name="Bunk B."/>
            <person name="Jeske O."/>
            <person name="Meyerdierks A."/>
            <person name="Storesund J.E."/>
            <person name="Kallscheuer N."/>
            <person name="Luecker S."/>
            <person name="Lage O.M."/>
            <person name="Pohl T."/>
            <person name="Merkel B.J."/>
            <person name="Hornburger P."/>
            <person name="Mueller R.-W."/>
            <person name="Bruemmer F."/>
            <person name="Labrenz M."/>
            <person name="Spormann A.M."/>
            <person name="Op den Camp H."/>
            <person name="Overmann J."/>
            <person name="Amann R."/>
            <person name="Jetten M.S.M."/>
            <person name="Mascher T."/>
            <person name="Medema M.H."/>
            <person name="Devos D.P."/>
            <person name="Kaster A.-K."/>
            <person name="Ovreas L."/>
            <person name="Rohde M."/>
            <person name="Galperin M.Y."/>
            <person name="Jogler C."/>
        </authorList>
    </citation>
    <scope>NUCLEOTIDE SEQUENCE [LARGE SCALE GENOMIC DNA]</scope>
    <source>
        <strain evidence="1 2">DSM 8797</strain>
    </source>
</reference>
<proteinExistence type="predicted"/>
<keyword evidence="2" id="KW-1185">Reference proteome</keyword>
<evidence type="ECO:0000313" key="2">
    <source>
        <dbReference type="Proteomes" id="UP000322887"/>
    </source>
</evidence>
<protein>
    <submittedName>
        <fullName evidence="1">Uncharacterized protein</fullName>
    </submittedName>
</protein>
<sequence>MIVKGIRTGTYVAEALSGKRAGLCPNLLEKLPRFSWFSDTIWLRIWFLTCQAG</sequence>
<gene>
    <name evidence="1" type="ORF">GmarT_03460</name>
</gene>